<dbReference type="GO" id="GO:0003743">
    <property type="term" value="F:translation initiation factor activity"/>
    <property type="evidence" value="ECO:0007669"/>
    <property type="project" value="UniProtKB-KW"/>
</dbReference>
<dbReference type="InterPro" id="IPR005874">
    <property type="entry name" value="SUI1_euk"/>
</dbReference>
<comment type="caution">
    <text evidence="8">The sequence shown here is derived from an EMBL/GenBank/DDBJ whole genome shotgun (WGS) entry which is preliminary data.</text>
</comment>
<gene>
    <name evidence="8" type="primary">SUI1</name>
    <name evidence="8" type="ORF">TWF970_011048</name>
</gene>
<keyword evidence="3" id="KW-0812">Transmembrane</keyword>
<dbReference type="PROSITE" id="PS50296">
    <property type="entry name" value="SUI1"/>
    <property type="match status" value="1"/>
</dbReference>
<dbReference type="NCBIfam" id="TIGR01160">
    <property type="entry name" value="SUI1_MOF2"/>
    <property type="match status" value="1"/>
</dbReference>
<evidence type="ECO:0000256" key="5">
    <source>
        <dbReference type="ARBA" id="ARBA00022989"/>
    </source>
</evidence>
<keyword evidence="4" id="KW-0648">Protein biosynthesis</keyword>
<comment type="subcellular location">
    <subcellularLocation>
        <location evidence="1">Membrane</location>
    </subcellularLocation>
</comment>
<dbReference type="GO" id="GO:0005789">
    <property type="term" value="C:endoplasmic reticulum membrane"/>
    <property type="evidence" value="ECO:0007669"/>
    <property type="project" value="InterPro"/>
</dbReference>
<sequence length="278" mass="31251">MSGCLFGPTEIRINWPDSKNIVRSISLITIHTKHTLSRHTTSTTLTHTLITYKMSNKKDMRRPDLIVPYTAPPPPAPEASADISSTMASTMPMAAMFLRNRTIAWASMSFAVQTWLSETPAQKAAGKQPALFSVLFALISIVVPPYFSHLPSTLRQIQEPFFRVTPKQTQFMSLDNLKSFDPFAETDGGDDKKDYIHIRIQQRNGRKTLTTIQGLPKEIDPKRVLKFAKKEFATNGSIVEDTELGEIIQLQGDQRQKISDLMMNSMGIKKSNIKIHGF</sequence>
<dbReference type="GO" id="GO:0045048">
    <property type="term" value="P:protein insertion into ER membrane"/>
    <property type="evidence" value="ECO:0007669"/>
    <property type="project" value="InterPro"/>
</dbReference>
<dbReference type="InterPro" id="IPR005351">
    <property type="entry name" value="ASTER"/>
</dbReference>
<dbReference type="PANTHER" id="PTHR10388">
    <property type="entry name" value="EUKARYOTIC TRANSLATION INITIATION FACTOR SUI1"/>
    <property type="match status" value="1"/>
</dbReference>
<dbReference type="Pfam" id="PF03669">
    <property type="entry name" value="ASTER"/>
    <property type="match status" value="1"/>
</dbReference>
<comment type="similarity">
    <text evidence="2">Belongs to the SUI1 family.</text>
</comment>
<dbReference type="GO" id="GO:0044183">
    <property type="term" value="F:protein folding chaperone"/>
    <property type="evidence" value="ECO:0007669"/>
    <property type="project" value="InterPro"/>
</dbReference>
<reference evidence="8 9" key="1">
    <citation type="submission" date="2020-01" db="EMBL/GenBank/DDBJ databases">
        <authorList>
            <person name="Palmer J.M."/>
        </authorList>
    </citation>
    <scope>NUCLEOTIDE SEQUENCE [LARGE SCALE GENOMIC DNA]</scope>
    <source>
        <strain evidence="8 9">TWF970</strain>
    </source>
</reference>
<keyword evidence="8" id="KW-0396">Initiation factor</keyword>
<evidence type="ECO:0000256" key="4">
    <source>
        <dbReference type="ARBA" id="ARBA00022917"/>
    </source>
</evidence>
<name>A0A7C8VDE0_ORBOL</name>
<evidence type="ECO:0000313" key="9">
    <source>
        <dbReference type="Proteomes" id="UP000474640"/>
    </source>
</evidence>
<evidence type="ECO:0000256" key="2">
    <source>
        <dbReference type="ARBA" id="ARBA00005422"/>
    </source>
</evidence>
<protein>
    <submittedName>
        <fullName evidence="8">Eukaryotic translation initiation factor eIF-1</fullName>
    </submittedName>
</protein>
<dbReference type="SUPFAM" id="SSF55159">
    <property type="entry name" value="eIF1-like"/>
    <property type="match status" value="1"/>
</dbReference>
<dbReference type="EMBL" id="JAABOJ010000008">
    <property type="protein sequence ID" value="KAF3284765.1"/>
    <property type="molecule type" value="Genomic_DNA"/>
</dbReference>
<organism evidence="8 9">
    <name type="scientific">Orbilia oligospora</name>
    <name type="common">Nematode-trapping fungus</name>
    <name type="synonym">Arthrobotrys oligospora</name>
    <dbReference type="NCBI Taxonomy" id="2813651"/>
    <lineage>
        <taxon>Eukaryota</taxon>
        <taxon>Fungi</taxon>
        <taxon>Dikarya</taxon>
        <taxon>Ascomycota</taxon>
        <taxon>Pezizomycotina</taxon>
        <taxon>Orbiliomycetes</taxon>
        <taxon>Orbiliales</taxon>
        <taxon>Orbiliaceae</taxon>
        <taxon>Orbilia</taxon>
    </lineage>
</organism>
<keyword evidence="6" id="KW-0472">Membrane</keyword>
<evidence type="ECO:0000256" key="6">
    <source>
        <dbReference type="ARBA" id="ARBA00023136"/>
    </source>
</evidence>
<evidence type="ECO:0000256" key="1">
    <source>
        <dbReference type="ARBA" id="ARBA00004370"/>
    </source>
</evidence>
<dbReference type="CDD" id="cd11566">
    <property type="entry name" value="eIF1_SUI1"/>
    <property type="match status" value="1"/>
</dbReference>
<feature type="domain" description="SUI1" evidence="7">
    <location>
        <begin position="196"/>
        <end position="266"/>
    </location>
</feature>
<dbReference type="Proteomes" id="UP000474640">
    <property type="component" value="Unassembled WGS sequence"/>
</dbReference>
<evidence type="ECO:0000259" key="7">
    <source>
        <dbReference type="PROSITE" id="PS50296"/>
    </source>
</evidence>
<dbReference type="Gene3D" id="3.30.780.10">
    <property type="entry name" value="SUI1-like domain"/>
    <property type="match status" value="1"/>
</dbReference>
<accession>A0A7C8VDE0</accession>
<dbReference type="AlphaFoldDB" id="A0A7C8VDE0"/>
<dbReference type="OrthoDB" id="10248435at2759"/>
<dbReference type="InterPro" id="IPR001950">
    <property type="entry name" value="SUI1"/>
</dbReference>
<proteinExistence type="inferred from homology"/>
<dbReference type="Pfam" id="PF01253">
    <property type="entry name" value="SUI1"/>
    <property type="match status" value="1"/>
</dbReference>
<evidence type="ECO:0000313" key="8">
    <source>
        <dbReference type="EMBL" id="KAF3284765.1"/>
    </source>
</evidence>
<evidence type="ECO:0000256" key="3">
    <source>
        <dbReference type="ARBA" id="ARBA00022692"/>
    </source>
</evidence>
<dbReference type="InterPro" id="IPR036877">
    <property type="entry name" value="SUI1_dom_sf"/>
</dbReference>
<keyword evidence="5" id="KW-1133">Transmembrane helix</keyword>